<dbReference type="GeneID" id="17699677"/>
<dbReference type="Proteomes" id="UP000016888">
    <property type="component" value="Segment"/>
</dbReference>
<reference evidence="1 2" key="1">
    <citation type="submission" date="2013-09" db="EMBL/GenBank/DDBJ databases">
        <title>Genomic characterization of Ralstonia solanacearum phage phiRSB3.</title>
        <authorList>
            <person name="Kawasaki T."/>
            <person name="Matsunami M."/>
            <person name="Fujie M."/>
            <person name="Yamada T."/>
        </authorList>
    </citation>
    <scope>NUCLEOTIDE SEQUENCE [LARGE SCALE GENOMIC DNA]</scope>
</reference>
<dbReference type="InterPro" id="IPR017853">
    <property type="entry name" value="GH"/>
</dbReference>
<keyword evidence="2" id="KW-1185">Reference proteome</keyword>
<dbReference type="EMBL" id="AB854109">
    <property type="protein sequence ID" value="BAN92361.1"/>
    <property type="molecule type" value="Genomic_DNA"/>
</dbReference>
<evidence type="ECO:0000313" key="2">
    <source>
        <dbReference type="Proteomes" id="UP000016888"/>
    </source>
</evidence>
<proteinExistence type="predicted"/>
<dbReference type="SUPFAM" id="SSF51445">
    <property type="entry name" value="(Trans)glycosidases"/>
    <property type="match status" value="1"/>
</dbReference>
<accession>U3TJ01</accession>
<dbReference type="Gene3D" id="3.20.20.80">
    <property type="entry name" value="Glycosidases"/>
    <property type="match status" value="1"/>
</dbReference>
<name>U3TJ01_9CAUD</name>
<protein>
    <submittedName>
        <fullName evidence="1">Uncharacterized protein</fullName>
    </submittedName>
</protein>
<dbReference type="KEGG" id="vg:17699677"/>
<dbReference type="RefSeq" id="YP_008853938.1">
    <property type="nucleotide sequence ID" value="NC_022917.1"/>
</dbReference>
<organism evidence="1 2">
    <name type="scientific">Ralstonia phage RSB3</name>
    <dbReference type="NCBI Taxonomy" id="1402875"/>
    <lineage>
        <taxon>Viruses</taxon>
        <taxon>Duplodnaviria</taxon>
        <taxon>Heunggongvirae</taxon>
        <taxon>Uroviricota</taxon>
        <taxon>Caudoviricetes</taxon>
        <taxon>Autographivirales</taxon>
        <taxon>Autoscriptoviridae</taxon>
        <taxon>Jiaoyazivirus</taxon>
        <taxon>Jiaoyazivirus RSB3</taxon>
    </lineage>
</organism>
<sequence length="414" mass="45459">MAQGPTVENLHKLREACLREVVALERYLLSTPPSGKLLDEATGIAASGFNKRLLLQELIDTALNIGTIAAPAAAPVDFKTAALDSRKWTWGFNGHITWAAPYAKATWAYQVLKLLELGATQYRNAYAWTEDASGAITGSDANTFKDFIDNYATPAGILVHPVLMATYSHASLTTEAKAYTFGYNRGVEAATALKGRVVRYELGNELEVWGLLSNQGAWWQDYDNTKFTIQRGMICGMADGIRATDPTARIMSPGGTWMHTAFYDNLFMGRSPDGSTGHQVLVVDEISWHHYLDQWAPNDNPELMSDQGNFNLFGHLASWGKPIHITECGVRASKYGNDETAIAAAIVGQYALSTYWNVRKTYGIVGAMPYQLIDAAPNGAPADELAFGALASDTTTRKLRFNAYRDFIKSHQLI</sequence>
<evidence type="ECO:0000313" key="1">
    <source>
        <dbReference type="EMBL" id="BAN92361.1"/>
    </source>
</evidence>